<dbReference type="NCBIfam" id="TIGR01439">
    <property type="entry name" value="lp_hng_hel_AbrB"/>
    <property type="match status" value="1"/>
</dbReference>
<dbReference type="PANTHER" id="PTHR34860:SF6">
    <property type="entry name" value="REPRESSOR-LIKE PROTEIN SSO7C3"/>
    <property type="match status" value="1"/>
</dbReference>
<dbReference type="Pfam" id="PF04014">
    <property type="entry name" value="MazE_antitoxin"/>
    <property type="match status" value="1"/>
</dbReference>
<proteinExistence type="predicted"/>
<organism evidence="3 4">
    <name type="scientific">Pelotomaculum propionicicum</name>
    <dbReference type="NCBI Taxonomy" id="258475"/>
    <lineage>
        <taxon>Bacteria</taxon>
        <taxon>Bacillati</taxon>
        <taxon>Bacillota</taxon>
        <taxon>Clostridia</taxon>
        <taxon>Eubacteriales</taxon>
        <taxon>Desulfotomaculaceae</taxon>
        <taxon>Pelotomaculum</taxon>
    </lineage>
</organism>
<dbReference type="EMBL" id="QFFZ01000004">
    <property type="protein sequence ID" value="TEB12918.1"/>
    <property type="molecule type" value="Genomic_DNA"/>
</dbReference>
<dbReference type="RefSeq" id="WP_134212444.1">
    <property type="nucleotide sequence ID" value="NZ_QFFZ01000004.1"/>
</dbReference>
<keyword evidence="1" id="KW-0238">DNA-binding</keyword>
<dbReference type="SUPFAM" id="SSF89447">
    <property type="entry name" value="AbrB/MazE/MraZ-like"/>
    <property type="match status" value="1"/>
</dbReference>
<evidence type="ECO:0000259" key="2">
    <source>
        <dbReference type="PROSITE" id="PS51740"/>
    </source>
</evidence>
<dbReference type="InterPro" id="IPR037914">
    <property type="entry name" value="SpoVT-AbrB_sf"/>
</dbReference>
<dbReference type="PROSITE" id="PS51740">
    <property type="entry name" value="SPOVT_ABRB"/>
    <property type="match status" value="1"/>
</dbReference>
<dbReference type="GO" id="GO:0003677">
    <property type="term" value="F:DNA binding"/>
    <property type="evidence" value="ECO:0007669"/>
    <property type="project" value="UniProtKB-UniRule"/>
</dbReference>
<gene>
    <name evidence="3" type="ORF">Pmgp_00556</name>
</gene>
<dbReference type="Gene3D" id="2.10.260.10">
    <property type="match status" value="1"/>
</dbReference>
<dbReference type="SMART" id="SM00966">
    <property type="entry name" value="SpoVT_AbrB"/>
    <property type="match status" value="1"/>
</dbReference>
<evidence type="ECO:0000256" key="1">
    <source>
        <dbReference type="PROSITE-ProRule" id="PRU01076"/>
    </source>
</evidence>
<protein>
    <recommendedName>
        <fullName evidence="2">SpoVT-AbrB domain-containing protein</fullName>
    </recommendedName>
</protein>
<keyword evidence="4" id="KW-1185">Reference proteome</keyword>
<evidence type="ECO:0000313" key="3">
    <source>
        <dbReference type="EMBL" id="TEB12918.1"/>
    </source>
</evidence>
<dbReference type="InterPro" id="IPR052975">
    <property type="entry name" value="Repressor-like_regulatory"/>
</dbReference>
<dbReference type="Proteomes" id="UP000297597">
    <property type="component" value="Unassembled WGS sequence"/>
</dbReference>
<sequence>MYTVKMSSRGQVVIPAEARNNLNIKEGDILSCYVEEGKIIIKTKSAKIKKGIVDETFGLLSDLDYDIKDYVKQLHKDSGRRLDVQ</sequence>
<reference evidence="3 4" key="1">
    <citation type="journal article" date="2018" name="Environ. Microbiol.">
        <title>Novel energy conservation strategies and behaviour of Pelotomaculum schinkii driving syntrophic propionate catabolism.</title>
        <authorList>
            <person name="Hidalgo-Ahumada C.A.P."/>
            <person name="Nobu M.K."/>
            <person name="Narihiro T."/>
            <person name="Tamaki H."/>
            <person name="Liu W.T."/>
            <person name="Kamagata Y."/>
            <person name="Stams A.J.M."/>
            <person name="Imachi H."/>
            <person name="Sousa D.Z."/>
        </authorList>
    </citation>
    <scope>NUCLEOTIDE SEQUENCE [LARGE SCALE GENOMIC DNA]</scope>
    <source>
        <strain evidence="3 4">MGP</strain>
    </source>
</reference>
<comment type="caution">
    <text evidence="3">The sequence shown here is derived from an EMBL/GenBank/DDBJ whole genome shotgun (WGS) entry which is preliminary data.</text>
</comment>
<dbReference type="InterPro" id="IPR007159">
    <property type="entry name" value="SpoVT-AbrB_dom"/>
</dbReference>
<feature type="domain" description="SpoVT-AbrB" evidence="2">
    <location>
        <begin position="1"/>
        <end position="46"/>
    </location>
</feature>
<dbReference type="PANTHER" id="PTHR34860">
    <property type="entry name" value="REPRESSOR-LIKE PROTEIN SSO7C3"/>
    <property type="match status" value="1"/>
</dbReference>
<dbReference type="OrthoDB" id="9811597at2"/>
<name>A0A4Y7RV83_9FIRM</name>
<dbReference type="AlphaFoldDB" id="A0A4Y7RV83"/>
<evidence type="ECO:0000313" key="4">
    <source>
        <dbReference type="Proteomes" id="UP000297597"/>
    </source>
</evidence>
<accession>A0A4Y7RV83</accession>